<feature type="compositionally biased region" description="Basic residues" evidence="1">
    <location>
        <begin position="72"/>
        <end position="81"/>
    </location>
</feature>
<protein>
    <submittedName>
        <fullName evidence="2">Uncharacterized protein</fullName>
    </submittedName>
</protein>
<comment type="caution">
    <text evidence="2">The sequence shown here is derived from an EMBL/GenBank/DDBJ whole genome shotgun (WGS) entry which is preliminary data.</text>
</comment>
<proteinExistence type="predicted"/>
<feature type="compositionally biased region" description="Polar residues" evidence="1">
    <location>
        <begin position="59"/>
        <end position="71"/>
    </location>
</feature>
<keyword evidence="3" id="KW-1185">Reference proteome</keyword>
<dbReference type="Proteomes" id="UP000823674">
    <property type="component" value="Chromosome A01"/>
</dbReference>
<organism evidence="2 3">
    <name type="scientific">Brassica rapa subsp. trilocularis</name>
    <dbReference type="NCBI Taxonomy" id="1813537"/>
    <lineage>
        <taxon>Eukaryota</taxon>
        <taxon>Viridiplantae</taxon>
        <taxon>Streptophyta</taxon>
        <taxon>Embryophyta</taxon>
        <taxon>Tracheophyta</taxon>
        <taxon>Spermatophyta</taxon>
        <taxon>Magnoliopsida</taxon>
        <taxon>eudicotyledons</taxon>
        <taxon>Gunneridae</taxon>
        <taxon>Pentapetalae</taxon>
        <taxon>rosids</taxon>
        <taxon>malvids</taxon>
        <taxon>Brassicales</taxon>
        <taxon>Brassicaceae</taxon>
        <taxon>Brassiceae</taxon>
        <taxon>Brassica</taxon>
    </lineage>
</organism>
<reference evidence="2 3" key="1">
    <citation type="submission" date="2021-03" db="EMBL/GenBank/DDBJ databases">
        <authorList>
            <person name="King G.J."/>
            <person name="Bancroft I."/>
            <person name="Baten A."/>
            <person name="Bloomfield J."/>
            <person name="Borpatragohain P."/>
            <person name="He Z."/>
            <person name="Irish N."/>
            <person name="Irwin J."/>
            <person name="Liu K."/>
            <person name="Mauleon R.P."/>
            <person name="Moore J."/>
            <person name="Morris R."/>
            <person name="Ostergaard L."/>
            <person name="Wang B."/>
            <person name="Wells R."/>
        </authorList>
    </citation>
    <scope>NUCLEOTIDE SEQUENCE [LARGE SCALE GENOMIC DNA]</scope>
    <source>
        <strain evidence="2">R-o-18</strain>
        <tissue evidence="2">Leaf</tissue>
    </source>
</reference>
<dbReference type="EMBL" id="JADBGQ010000001">
    <property type="protein sequence ID" value="KAG5416618.1"/>
    <property type="molecule type" value="Genomic_DNA"/>
</dbReference>
<name>A0ABQ7P0K9_BRACM</name>
<gene>
    <name evidence="2" type="primary">A01p059290.1_BraROA</name>
    <name evidence="2" type="ORF">IGI04_004185</name>
</gene>
<evidence type="ECO:0000313" key="2">
    <source>
        <dbReference type="EMBL" id="KAG5416618.1"/>
    </source>
</evidence>
<evidence type="ECO:0000256" key="1">
    <source>
        <dbReference type="SAM" id="MobiDB-lite"/>
    </source>
</evidence>
<feature type="non-terminal residue" evidence="2">
    <location>
        <position position="81"/>
    </location>
</feature>
<evidence type="ECO:0000313" key="3">
    <source>
        <dbReference type="Proteomes" id="UP000823674"/>
    </source>
</evidence>
<accession>A0ABQ7P0K9</accession>
<feature type="region of interest" description="Disordered" evidence="1">
    <location>
        <begin position="59"/>
        <end position="81"/>
    </location>
</feature>
<sequence>MPPPNMRSILAQVHKKSLSMQSCRNFSSPASKEPKKRSDVASVVARTLGCATGLIVGTLSSNSGGTPMNTSTKRKSYLGGL</sequence>